<gene>
    <name evidence="7" type="ORF">RD110_18335</name>
</gene>
<dbReference type="InterPro" id="IPR000914">
    <property type="entry name" value="SBP_5_dom"/>
</dbReference>
<comment type="similarity">
    <text evidence="2">Belongs to the bacterial solute-binding protein 5 family.</text>
</comment>
<dbReference type="Pfam" id="PF00496">
    <property type="entry name" value="SBP_bac_5"/>
    <property type="match status" value="1"/>
</dbReference>
<dbReference type="GO" id="GO:0043190">
    <property type="term" value="C:ATP-binding cassette (ABC) transporter complex"/>
    <property type="evidence" value="ECO:0007669"/>
    <property type="project" value="InterPro"/>
</dbReference>
<protein>
    <submittedName>
        <fullName evidence="7">ABC transporter substrate-binding protein</fullName>
    </submittedName>
</protein>
<dbReference type="Gene3D" id="3.90.76.10">
    <property type="entry name" value="Dipeptide-binding Protein, Domain 1"/>
    <property type="match status" value="1"/>
</dbReference>
<evidence type="ECO:0000313" key="7">
    <source>
        <dbReference type="EMBL" id="APW38922.1"/>
    </source>
</evidence>
<dbReference type="Gene3D" id="3.10.105.10">
    <property type="entry name" value="Dipeptide-binding Protein, Domain 3"/>
    <property type="match status" value="1"/>
</dbReference>
<dbReference type="SUPFAM" id="SSF53850">
    <property type="entry name" value="Periplasmic binding protein-like II"/>
    <property type="match status" value="1"/>
</dbReference>
<evidence type="ECO:0000256" key="3">
    <source>
        <dbReference type="ARBA" id="ARBA00022448"/>
    </source>
</evidence>
<feature type="signal peptide" evidence="5">
    <location>
        <begin position="1"/>
        <end position="26"/>
    </location>
</feature>
<dbReference type="PIRSF" id="PIRSF002741">
    <property type="entry name" value="MppA"/>
    <property type="match status" value="1"/>
</dbReference>
<dbReference type="InterPro" id="IPR039424">
    <property type="entry name" value="SBP_5"/>
</dbReference>
<reference evidence="7 8" key="1">
    <citation type="submission" date="2017-01" db="EMBL/GenBank/DDBJ databases">
        <authorList>
            <person name="Mah S.A."/>
            <person name="Swanson W.J."/>
            <person name="Moy G.W."/>
            <person name="Vacquier V.D."/>
        </authorList>
    </citation>
    <scope>NUCLEOTIDE SEQUENCE [LARGE SCALE GENOMIC DNA]</scope>
    <source>
        <strain evidence="7 8">DCY110</strain>
    </source>
</reference>
<organism evidence="7 8">
    <name type="scientific">Rhodoferax koreensis</name>
    <dbReference type="NCBI Taxonomy" id="1842727"/>
    <lineage>
        <taxon>Bacteria</taxon>
        <taxon>Pseudomonadati</taxon>
        <taxon>Pseudomonadota</taxon>
        <taxon>Betaproteobacteria</taxon>
        <taxon>Burkholderiales</taxon>
        <taxon>Comamonadaceae</taxon>
        <taxon>Rhodoferax</taxon>
    </lineage>
</organism>
<dbReference type="GO" id="GO:0015833">
    <property type="term" value="P:peptide transport"/>
    <property type="evidence" value="ECO:0007669"/>
    <property type="project" value="TreeGrafter"/>
</dbReference>
<evidence type="ECO:0000259" key="6">
    <source>
        <dbReference type="Pfam" id="PF00496"/>
    </source>
</evidence>
<dbReference type="STRING" id="1842727.RD110_18335"/>
<evidence type="ECO:0000256" key="5">
    <source>
        <dbReference type="SAM" id="SignalP"/>
    </source>
</evidence>
<name>A0A1P8JYT6_9BURK</name>
<dbReference type="Proteomes" id="UP000186609">
    <property type="component" value="Chromosome"/>
</dbReference>
<feature type="chain" id="PRO_5012433325" evidence="5">
    <location>
        <begin position="27"/>
        <end position="536"/>
    </location>
</feature>
<evidence type="ECO:0000256" key="1">
    <source>
        <dbReference type="ARBA" id="ARBA00004196"/>
    </source>
</evidence>
<keyword evidence="8" id="KW-1185">Reference proteome</keyword>
<evidence type="ECO:0000256" key="2">
    <source>
        <dbReference type="ARBA" id="ARBA00005695"/>
    </source>
</evidence>
<keyword evidence="3" id="KW-0813">Transport</keyword>
<dbReference type="InterPro" id="IPR030678">
    <property type="entry name" value="Peptide/Ni-bd"/>
</dbReference>
<dbReference type="Gene3D" id="3.40.190.10">
    <property type="entry name" value="Periplasmic binding protein-like II"/>
    <property type="match status" value="1"/>
</dbReference>
<sequence>MVNHKRWLRPLALALLLGVAAAGLQARTPVDQLIVGFSMNNLLSLDPAAATGNDVVEINTNLYDYLIELDAKQVGKIVPGIAERWTVSPDGRTIRLALRQGVKFQSGNPLTAEDAAWSLQRVLKLNLAMASPWKSYGFTAKNVDKVVTAPDAATLVINLPAPTDPKMVLYTLATSVSAVILDRKKVLENEKNGDLGNAWLTTHAAGSGPFTLQEWRAKDTLIMNRFDGYWRGPAKMKRVVMRHMTESQTLRLMLERGDLDLASGMSVPDLEAMKKNPDAVVEAMRRGTMYYVAVSMKDPKFADRRVRLAMRKLIDYDGINTAVMPDYGVPNQRPVQLGLAATLPSPGYKLDVAGAKQLLAEAGFPNGFKTTIRVLADPPFINIATSLQSTLAQAGIQASVLSGTGNQVYGAMRERKFEILVGRGGGGVEPHPHGSLRALVLNPNNADAARLTNFQGWRTSFFSPELNQLIGEAEVERDEAKQTADYQEVQRLYDTQVGAIQPISQMVDTVVLRRDLRNYQAHPSATTRLRDVYKQR</sequence>
<dbReference type="EMBL" id="CP019236">
    <property type="protein sequence ID" value="APW38922.1"/>
    <property type="molecule type" value="Genomic_DNA"/>
</dbReference>
<dbReference type="AlphaFoldDB" id="A0A1P8JYT6"/>
<feature type="domain" description="Solute-binding protein family 5" evidence="6">
    <location>
        <begin position="76"/>
        <end position="445"/>
    </location>
</feature>
<comment type="subcellular location">
    <subcellularLocation>
        <location evidence="1">Cell envelope</location>
    </subcellularLocation>
</comment>
<evidence type="ECO:0000256" key="4">
    <source>
        <dbReference type="ARBA" id="ARBA00022729"/>
    </source>
</evidence>
<dbReference type="KEGG" id="rhy:RD110_18335"/>
<dbReference type="PANTHER" id="PTHR30290:SF10">
    <property type="entry name" value="PERIPLASMIC OLIGOPEPTIDE-BINDING PROTEIN-RELATED"/>
    <property type="match status" value="1"/>
</dbReference>
<evidence type="ECO:0000313" key="8">
    <source>
        <dbReference type="Proteomes" id="UP000186609"/>
    </source>
</evidence>
<dbReference type="GO" id="GO:1904680">
    <property type="term" value="F:peptide transmembrane transporter activity"/>
    <property type="evidence" value="ECO:0007669"/>
    <property type="project" value="TreeGrafter"/>
</dbReference>
<proteinExistence type="inferred from homology"/>
<dbReference type="PANTHER" id="PTHR30290">
    <property type="entry name" value="PERIPLASMIC BINDING COMPONENT OF ABC TRANSPORTER"/>
    <property type="match status" value="1"/>
</dbReference>
<dbReference type="GO" id="GO:0030288">
    <property type="term" value="C:outer membrane-bounded periplasmic space"/>
    <property type="evidence" value="ECO:0007669"/>
    <property type="project" value="UniProtKB-ARBA"/>
</dbReference>
<dbReference type="CDD" id="cd08512">
    <property type="entry name" value="PBP2_NikA_DppA_OppA_like_7"/>
    <property type="match status" value="1"/>
</dbReference>
<accession>A0A1P8JYT6</accession>
<keyword evidence="4 5" id="KW-0732">Signal</keyword>